<accession>A0A9X0BKD3</accession>
<comment type="caution">
    <text evidence="1">The sequence shown here is derived from an EMBL/GenBank/DDBJ whole genome shotgun (WGS) entry which is preliminary data.</text>
</comment>
<evidence type="ECO:0000313" key="2">
    <source>
        <dbReference type="Proteomes" id="UP001147760"/>
    </source>
</evidence>
<sequence length="59" mass="6447">MTSVVARSVHVTRVAPVEGEDVVVGRAARGGRDRGAAVVRPWCSPRCPGRTFWVERDND</sequence>
<name>A0A9X0BKD3_9EURO</name>
<dbReference type="AlphaFoldDB" id="A0A9X0BKD3"/>
<protein>
    <submittedName>
        <fullName evidence="1">Uncharacterized protein</fullName>
    </submittedName>
</protein>
<reference evidence="1" key="2">
    <citation type="journal article" date="2023" name="IMA Fungus">
        <title>Comparative genomic study of the Penicillium genus elucidates a diverse pangenome and 15 lateral gene transfer events.</title>
        <authorList>
            <person name="Petersen C."/>
            <person name="Sorensen T."/>
            <person name="Nielsen M.R."/>
            <person name="Sondergaard T.E."/>
            <person name="Sorensen J.L."/>
            <person name="Fitzpatrick D.A."/>
            <person name="Frisvad J.C."/>
            <person name="Nielsen K.L."/>
        </authorList>
    </citation>
    <scope>NUCLEOTIDE SEQUENCE</scope>
    <source>
        <strain evidence="1">IBT 17660</strain>
    </source>
</reference>
<organism evidence="1 2">
    <name type="scientific">Penicillium desertorum</name>
    <dbReference type="NCBI Taxonomy" id="1303715"/>
    <lineage>
        <taxon>Eukaryota</taxon>
        <taxon>Fungi</taxon>
        <taxon>Dikarya</taxon>
        <taxon>Ascomycota</taxon>
        <taxon>Pezizomycotina</taxon>
        <taxon>Eurotiomycetes</taxon>
        <taxon>Eurotiomycetidae</taxon>
        <taxon>Eurotiales</taxon>
        <taxon>Aspergillaceae</taxon>
        <taxon>Penicillium</taxon>
    </lineage>
</organism>
<keyword evidence="2" id="KW-1185">Reference proteome</keyword>
<dbReference type="EMBL" id="JAPWDO010000005">
    <property type="protein sequence ID" value="KAJ5470541.1"/>
    <property type="molecule type" value="Genomic_DNA"/>
</dbReference>
<evidence type="ECO:0000313" key="1">
    <source>
        <dbReference type="EMBL" id="KAJ5470541.1"/>
    </source>
</evidence>
<reference evidence="1" key="1">
    <citation type="submission" date="2022-12" db="EMBL/GenBank/DDBJ databases">
        <authorList>
            <person name="Petersen C."/>
        </authorList>
    </citation>
    <scope>NUCLEOTIDE SEQUENCE</scope>
    <source>
        <strain evidence="1">IBT 17660</strain>
    </source>
</reference>
<gene>
    <name evidence="1" type="ORF">N7530_007898</name>
</gene>
<dbReference type="Proteomes" id="UP001147760">
    <property type="component" value="Unassembled WGS sequence"/>
</dbReference>
<proteinExistence type="predicted"/>